<reference evidence="2" key="1">
    <citation type="submission" date="2016-11" db="UniProtKB">
        <authorList>
            <consortium name="WormBaseParasite"/>
        </authorList>
    </citation>
    <scope>IDENTIFICATION</scope>
</reference>
<dbReference type="WBParaSite" id="maker-unitig_25935-snap-gene-0.2-mRNA-1">
    <property type="protein sequence ID" value="maker-unitig_25935-snap-gene-0.2-mRNA-1"/>
    <property type="gene ID" value="maker-unitig_25935-snap-gene-0.2"/>
</dbReference>
<name>A0A1I8F9P3_9PLAT</name>
<dbReference type="InterPro" id="IPR027417">
    <property type="entry name" value="P-loop_NTPase"/>
</dbReference>
<sequence>PVVIVRTIWLRGKSTLIKGSVDAKYDGPICVQRGHTILHRPATMESMIARGDFIESAQFSGNFYGTSKAPCRQSSVCAAVAQSRRTECSPRLSAAKAEMSTDRQLEILTPSSLMTTWKRATAELEEFLLEDIHLAREKRVK</sequence>
<dbReference type="Gene3D" id="3.30.63.10">
    <property type="entry name" value="Guanylate Kinase phosphate binding domain"/>
    <property type="match status" value="1"/>
</dbReference>
<organism evidence="1 2">
    <name type="scientific">Macrostomum lignano</name>
    <dbReference type="NCBI Taxonomy" id="282301"/>
    <lineage>
        <taxon>Eukaryota</taxon>
        <taxon>Metazoa</taxon>
        <taxon>Spiralia</taxon>
        <taxon>Lophotrochozoa</taxon>
        <taxon>Platyhelminthes</taxon>
        <taxon>Rhabditophora</taxon>
        <taxon>Macrostomorpha</taxon>
        <taxon>Macrostomida</taxon>
        <taxon>Macrostomidae</taxon>
        <taxon>Macrostomum</taxon>
    </lineage>
</organism>
<evidence type="ECO:0000313" key="1">
    <source>
        <dbReference type="Proteomes" id="UP000095280"/>
    </source>
</evidence>
<protein>
    <submittedName>
        <fullName evidence="2">Reverse transcriptase domain-containing protein</fullName>
    </submittedName>
</protein>
<keyword evidence="1" id="KW-1185">Reference proteome</keyword>
<proteinExistence type="predicted"/>
<evidence type="ECO:0000313" key="2">
    <source>
        <dbReference type="WBParaSite" id="maker-unitig_25935-snap-gene-0.2-mRNA-1"/>
    </source>
</evidence>
<accession>A0A1I8F9P3</accession>
<dbReference type="SUPFAM" id="SSF52540">
    <property type="entry name" value="P-loop containing nucleoside triphosphate hydrolases"/>
    <property type="match status" value="1"/>
</dbReference>
<dbReference type="Proteomes" id="UP000095280">
    <property type="component" value="Unplaced"/>
</dbReference>
<dbReference type="AlphaFoldDB" id="A0A1I8F9P3"/>